<dbReference type="Proteomes" id="UP000077521">
    <property type="component" value="Unassembled WGS sequence"/>
</dbReference>
<comment type="caution">
    <text evidence="2">The sequence shown here is derived from an EMBL/GenBank/DDBJ whole genome shotgun (WGS) entry which is preliminary data.</text>
</comment>
<gene>
    <name evidence="2" type="ORF">A4X13_0g8263</name>
</gene>
<feature type="region of interest" description="Disordered" evidence="1">
    <location>
        <begin position="213"/>
        <end position="236"/>
    </location>
</feature>
<feature type="region of interest" description="Disordered" evidence="1">
    <location>
        <begin position="365"/>
        <end position="409"/>
    </location>
</feature>
<evidence type="ECO:0000313" key="2">
    <source>
        <dbReference type="EMBL" id="KAE8239071.1"/>
    </source>
</evidence>
<feature type="compositionally biased region" description="Low complexity" evidence="1">
    <location>
        <begin position="37"/>
        <end position="62"/>
    </location>
</feature>
<feature type="compositionally biased region" description="Polar residues" evidence="1">
    <location>
        <begin position="387"/>
        <end position="399"/>
    </location>
</feature>
<feature type="compositionally biased region" description="Low complexity" evidence="1">
    <location>
        <begin position="370"/>
        <end position="386"/>
    </location>
</feature>
<accession>A0A8T8SFI2</accession>
<dbReference type="AlphaFoldDB" id="A0A8T8SFI2"/>
<keyword evidence="3" id="KW-1185">Reference proteome</keyword>
<evidence type="ECO:0000256" key="1">
    <source>
        <dbReference type="SAM" id="MobiDB-lite"/>
    </source>
</evidence>
<organism evidence="2 3">
    <name type="scientific">Tilletia indica</name>
    <dbReference type="NCBI Taxonomy" id="43049"/>
    <lineage>
        <taxon>Eukaryota</taxon>
        <taxon>Fungi</taxon>
        <taxon>Dikarya</taxon>
        <taxon>Basidiomycota</taxon>
        <taxon>Ustilaginomycotina</taxon>
        <taxon>Exobasidiomycetes</taxon>
        <taxon>Tilletiales</taxon>
        <taxon>Tilletiaceae</taxon>
        <taxon>Tilletia</taxon>
    </lineage>
</organism>
<feature type="non-terminal residue" evidence="2">
    <location>
        <position position="1"/>
    </location>
</feature>
<sequence>LPAPPTVTSDVFGPDVPIVPIDPLATPKAGSKRNREPSPIIEAAAEAAAGTAGSPSKSAASPTKKRATGPPTALRSGDPPTATFAAVAAGTVGSPAKVTATPTKKRSTALRPKNGVQAQDLDKLDENGLRAICKMLLEEVAELKASNKKILSLLAKPTPAAVPEKEPVTAVENVPDLIVEKGLPWKAPHRPARSPRRAGGGAVMEMSLAQKQKEAYEQIRPRSRPSPNAYHGGPSAEPVADDLAVMTLKVHRGPTAMVRRSLQALFVPTRFIKDYGWLRENTLQIVVVKTALARLEDAFRAAGIESYEKYDPTQPGSPTAPEEAKTYAWERFVRVADSGIAHAREMGRPGVAAFYEEWKARETARRTAQAPASASPAVDAVMSSSPGPNRSQVLPSASSEGARDAALRL</sequence>
<reference evidence="2" key="1">
    <citation type="submission" date="2016-04" db="EMBL/GenBank/DDBJ databases">
        <authorList>
            <person name="Nguyen H.D."/>
            <person name="Samba Siva P."/>
            <person name="Cullis J."/>
            <person name="Levesque C.A."/>
            <person name="Hambleton S."/>
        </authorList>
    </citation>
    <scope>NUCLEOTIDE SEQUENCE</scope>
    <source>
        <strain evidence="2">DAOMC 236416</strain>
    </source>
</reference>
<reference evidence="2" key="2">
    <citation type="journal article" date="2019" name="IMA Fungus">
        <title>Genome sequencing and comparison of five Tilletia species to identify candidate genes for the detection of regulated species infecting wheat.</title>
        <authorList>
            <person name="Nguyen H.D.T."/>
            <person name="Sultana T."/>
            <person name="Kesanakurti P."/>
            <person name="Hambleton S."/>
        </authorList>
    </citation>
    <scope>NUCLEOTIDE SEQUENCE</scope>
    <source>
        <strain evidence="2">DAOMC 236416</strain>
    </source>
</reference>
<feature type="region of interest" description="Disordered" evidence="1">
    <location>
        <begin position="1"/>
        <end position="82"/>
    </location>
</feature>
<evidence type="ECO:0000313" key="3">
    <source>
        <dbReference type="Proteomes" id="UP000077521"/>
    </source>
</evidence>
<dbReference type="EMBL" id="LWDF02001349">
    <property type="protein sequence ID" value="KAE8239071.1"/>
    <property type="molecule type" value="Genomic_DNA"/>
</dbReference>
<name>A0A8T8SFI2_9BASI</name>
<proteinExistence type="predicted"/>
<protein>
    <submittedName>
        <fullName evidence="2">Uncharacterized protein</fullName>
    </submittedName>
</protein>